<feature type="domain" description="Transposase IS110-like N-terminal" evidence="1">
    <location>
        <begin position="25"/>
        <end position="170"/>
    </location>
</feature>
<dbReference type="AlphaFoldDB" id="A0A125JVT3"/>
<evidence type="ECO:0000259" key="1">
    <source>
        <dbReference type="Pfam" id="PF01548"/>
    </source>
</evidence>
<dbReference type="GO" id="GO:0006313">
    <property type="term" value="P:DNA transposition"/>
    <property type="evidence" value="ECO:0007669"/>
    <property type="project" value="InterPro"/>
</dbReference>
<accession>A0A125JVT3</accession>
<dbReference type="PANTHER" id="PTHR33055">
    <property type="entry name" value="TRANSPOSASE FOR INSERTION SEQUENCE ELEMENT IS1111A"/>
    <property type="match status" value="1"/>
</dbReference>
<dbReference type="GO" id="GO:0003677">
    <property type="term" value="F:DNA binding"/>
    <property type="evidence" value="ECO:0007669"/>
    <property type="project" value="InterPro"/>
</dbReference>
<sequence>MGGHGPHPGNFPTEASMNNDSTLYVGLDVHKESITVAYAIDGGEVESMGKIGTTPTDIDRLCKRLQSKARQVRVVYEAGPCGYGLYRRLSKQGFASMVCAPSLIPRKPGERVKTDRRDSIKLVRSLRAGDLSAVHVPSVEDEAFRDLARAWASARDDLRHARQRLKSFLLSHGVHYIGRADWGAAHRRWLSKYSFEDAWRQLAFEEHRRTIEDRLAQCDRLEAALREAVTEWGFYPAVLALQAMRGIQFITAVGMISELGDLSRFEHPRQLMAWLGITPSEHSSGGTRRQGGVTKAGNSYARKLLVEAAWSYRHAARVGPQIQLRHEGLPKEIIDRAWDAQVRLCRKFRKLVARGKNVNIAAVAVARELAGFIWDIGRLAMSLALPRRNTRSA</sequence>
<dbReference type="Pfam" id="PF01548">
    <property type="entry name" value="DEDD_Tnp_IS110"/>
    <property type="match status" value="1"/>
</dbReference>
<dbReference type="InterPro" id="IPR003346">
    <property type="entry name" value="Transposase_20"/>
</dbReference>
<dbReference type="Pfam" id="PF02371">
    <property type="entry name" value="Transposase_20"/>
    <property type="match status" value="1"/>
</dbReference>
<dbReference type="Proteomes" id="UP000070119">
    <property type="component" value="Unassembled WGS sequence"/>
</dbReference>
<organism evidence="4 7">
    <name type="scientific">Burkholderia ubonensis</name>
    <dbReference type="NCBI Taxonomy" id="101571"/>
    <lineage>
        <taxon>Bacteria</taxon>
        <taxon>Pseudomonadati</taxon>
        <taxon>Pseudomonadota</taxon>
        <taxon>Betaproteobacteria</taxon>
        <taxon>Burkholderiales</taxon>
        <taxon>Burkholderiaceae</taxon>
        <taxon>Burkholderia</taxon>
        <taxon>Burkholderia cepacia complex</taxon>
    </lineage>
</organism>
<dbReference type="GO" id="GO:0004803">
    <property type="term" value="F:transposase activity"/>
    <property type="evidence" value="ECO:0007669"/>
    <property type="project" value="InterPro"/>
</dbReference>
<dbReference type="InterPro" id="IPR047650">
    <property type="entry name" value="Transpos_IS110"/>
</dbReference>
<evidence type="ECO:0000313" key="6">
    <source>
        <dbReference type="Proteomes" id="UP000060630"/>
    </source>
</evidence>
<dbReference type="EMBL" id="LPLU01000045">
    <property type="protein sequence ID" value="KWK80305.1"/>
    <property type="molecule type" value="Genomic_DNA"/>
</dbReference>
<dbReference type="Proteomes" id="UP000065504">
    <property type="component" value="Unassembled WGS sequence"/>
</dbReference>
<evidence type="ECO:0000313" key="5">
    <source>
        <dbReference type="EMBL" id="KWZ58385.1"/>
    </source>
</evidence>
<proteinExistence type="predicted"/>
<comment type="caution">
    <text evidence="4">The sequence shown here is derived from an EMBL/GenBank/DDBJ whole genome shotgun (WGS) entry which is preliminary data.</text>
</comment>
<gene>
    <name evidence="5" type="ORF">WK57_17980</name>
    <name evidence="3" type="ORF">WL29_32390</name>
    <name evidence="4" type="ORF">WM16_05535</name>
</gene>
<dbReference type="Proteomes" id="UP000060630">
    <property type="component" value="Unassembled WGS sequence"/>
</dbReference>
<dbReference type="PANTHER" id="PTHR33055:SF13">
    <property type="entry name" value="TRANSPOSASE"/>
    <property type="match status" value="1"/>
</dbReference>
<dbReference type="EMBL" id="LNJU01000003">
    <property type="protein sequence ID" value="KWZ58385.1"/>
    <property type="molecule type" value="Genomic_DNA"/>
</dbReference>
<evidence type="ECO:0000259" key="2">
    <source>
        <dbReference type="Pfam" id="PF02371"/>
    </source>
</evidence>
<dbReference type="EMBL" id="LPHD01000133">
    <property type="protein sequence ID" value="KWA78800.1"/>
    <property type="molecule type" value="Genomic_DNA"/>
</dbReference>
<evidence type="ECO:0000313" key="8">
    <source>
        <dbReference type="Proteomes" id="UP000070119"/>
    </source>
</evidence>
<dbReference type="NCBIfam" id="NF033542">
    <property type="entry name" value="transpos_IS110"/>
    <property type="match status" value="1"/>
</dbReference>
<name>A0A125JVT3_9BURK</name>
<reference evidence="5 8" key="2">
    <citation type="submission" date="2015-11" db="EMBL/GenBank/DDBJ databases">
        <authorList>
            <person name="Sahl J."/>
            <person name="Wagner D."/>
            <person name="Keim P."/>
        </authorList>
    </citation>
    <scope>NUCLEOTIDE SEQUENCE [LARGE SCALE GENOMIC DNA]</scope>
    <source>
        <strain evidence="5 8">MSMB1157</strain>
    </source>
</reference>
<dbReference type="InterPro" id="IPR002525">
    <property type="entry name" value="Transp_IS110-like_N"/>
</dbReference>
<reference evidence="6 7" key="1">
    <citation type="submission" date="2015-11" db="EMBL/GenBank/DDBJ databases">
        <title>Expanding the genomic diversity of Burkholderia species for the development of highly accurate diagnostics.</title>
        <authorList>
            <person name="Sahl J."/>
            <person name="Keim P."/>
            <person name="Wagner D."/>
        </authorList>
    </citation>
    <scope>NUCLEOTIDE SEQUENCE [LARGE SCALE GENOMIC DNA]</scope>
    <source>
        <strain evidence="3 6">MSMB2087WGS</strain>
        <strain evidence="4 7">MSMB782WGS</strain>
    </source>
</reference>
<protein>
    <submittedName>
        <fullName evidence="4">Transposase</fullName>
    </submittedName>
</protein>
<evidence type="ECO:0000313" key="3">
    <source>
        <dbReference type="EMBL" id="KWA78800.1"/>
    </source>
</evidence>
<feature type="domain" description="Transposase IS116/IS110/IS902 C-terminal" evidence="2">
    <location>
        <begin position="241"/>
        <end position="313"/>
    </location>
</feature>
<evidence type="ECO:0000313" key="7">
    <source>
        <dbReference type="Proteomes" id="UP000065504"/>
    </source>
</evidence>
<evidence type="ECO:0000313" key="4">
    <source>
        <dbReference type="EMBL" id="KWK80305.1"/>
    </source>
</evidence>